<feature type="chain" id="PRO_5025423008" evidence="1">
    <location>
        <begin position="19"/>
        <end position="114"/>
    </location>
</feature>
<proteinExistence type="predicted"/>
<feature type="signal peptide" evidence="1">
    <location>
        <begin position="1"/>
        <end position="18"/>
    </location>
</feature>
<keyword evidence="3" id="KW-1185">Reference proteome</keyword>
<organism evidence="2 3">
    <name type="scientific">Bimuria novae-zelandiae CBS 107.79</name>
    <dbReference type="NCBI Taxonomy" id="1447943"/>
    <lineage>
        <taxon>Eukaryota</taxon>
        <taxon>Fungi</taxon>
        <taxon>Dikarya</taxon>
        <taxon>Ascomycota</taxon>
        <taxon>Pezizomycotina</taxon>
        <taxon>Dothideomycetes</taxon>
        <taxon>Pleosporomycetidae</taxon>
        <taxon>Pleosporales</taxon>
        <taxon>Massarineae</taxon>
        <taxon>Didymosphaeriaceae</taxon>
        <taxon>Bimuria</taxon>
    </lineage>
</organism>
<dbReference type="EMBL" id="ML976676">
    <property type="protein sequence ID" value="KAF1974147.1"/>
    <property type="molecule type" value="Genomic_DNA"/>
</dbReference>
<reference evidence="2" key="1">
    <citation type="journal article" date="2020" name="Stud. Mycol.">
        <title>101 Dothideomycetes genomes: a test case for predicting lifestyles and emergence of pathogens.</title>
        <authorList>
            <person name="Haridas S."/>
            <person name="Albert R."/>
            <person name="Binder M."/>
            <person name="Bloem J."/>
            <person name="Labutti K."/>
            <person name="Salamov A."/>
            <person name="Andreopoulos B."/>
            <person name="Baker S."/>
            <person name="Barry K."/>
            <person name="Bills G."/>
            <person name="Bluhm B."/>
            <person name="Cannon C."/>
            <person name="Castanera R."/>
            <person name="Culley D."/>
            <person name="Daum C."/>
            <person name="Ezra D."/>
            <person name="Gonzalez J."/>
            <person name="Henrissat B."/>
            <person name="Kuo A."/>
            <person name="Liang C."/>
            <person name="Lipzen A."/>
            <person name="Lutzoni F."/>
            <person name="Magnuson J."/>
            <person name="Mondo S."/>
            <person name="Nolan M."/>
            <person name="Ohm R."/>
            <person name="Pangilinan J."/>
            <person name="Park H.-J."/>
            <person name="Ramirez L."/>
            <person name="Alfaro M."/>
            <person name="Sun H."/>
            <person name="Tritt A."/>
            <person name="Yoshinaga Y."/>
            <person name="Zwiers L.-H."/>
            <person name="Turgeon B."/>
            <person name="Goodwin S."/>
            <person name="Spatafora J."/>
            <person name="Crous P."/>
            <person name="Grigoriev I."/>
        </authorList>
    </citation>
    <scope>NUCLEOTIDE SEQUENCE</scope>
    <source>
        <strain evidence="2">CBS 107.79</strain>
    </source>
</reference>
<keyword evidence="1" id="KW-0732">Signal</keyword>
<evidence type="ECO:0000313" key="2">
    <source>
        <dbReference type="EMBL" id="KAF1974147.1"/>
    </source>
</evidence>
<accession>A0A6A5VL64</accession>
<evidence type="ECO:0000256" key="1">
    <source>
        <dbReference type="SAM" id="SignalP"/>
    </source>
</evidence>
<name>A0A6A5VL64_9PLEO</name>
<gene>
    <name evidence="2" type="ORF">BU23DRAFT_505564</name>
</gene>
<evidence type="ECO:0000313" key="3">
    <source>
        <dbReference type="Proteomes" id="UP000800036"/>
    </source>
</evidence>
<dbReference type="OrthoDB" id="3752100at2759"/>
<dbReference type="AlphaFoldDB" id="A0A6A5VL64"/>
<dbReference type="Proteomes" id="UP000800036">
    <property type="component" value="Unassembled WGS sequence"/>
</dbReference>
<sequence>MKTTLASAVAFLVATAHSSVVFMVATEPGNNGITYSWVTDRWVCHELTEPGLYKNLSYAYVSSGLANGCALYEDARCNGTSAYIEKYKGDLCCPGAVNLTDVKFDKKAASWACY</sequence>
<protein>
    <submittedName>
        <fullName evidence="2">Uncharacterized protein</fullName>
    </submittedName>
</protein>